<gene>
    <name evidence="2" type="ORF">NP493_327g03019</name>
</gene>
<accession>A0AAD9L4P0</accession>
<proteinExistence type="predicted"/>
<organism evidence="2 3">
    <name type="scientific">Ridgeia piscesae</name>
    <name type="common">Tubeworm</name>
    <dbReference type="NCBI Taxonomy" id="27915"/>
    <lineage>
        <taxon>Eukaryota</taxon>
        <taxon>Metazoa</taxon>
        <taxon>Spiralia</taxon>
        <taxon>Lophotrochozoa</taxon>
        <taxon>Annelida</taxon>
        <taxon>Polychaeta</taxon>
        <taxon>Sedentaria</taxon>
        <taxon>Canalipalpata</taxon>
        <taxon>Sabellida</taxon>
        <taxon>Siboglinidae</taxon>
        <taxon>Ridgeia</taxon>
    </lineage>
</organism>
<feature type="signal peptide" evidence="1">
    <location>
        <begin position="1"/>
        <end position="18"/>
    </location>
</feature>
<feature type="chain" id="PRO_5042202195" evidence="1">
    <location>
        <begin position="19"/>
        <end position="168"/>
    </location>
</feature>
<dbReference type="EMBL" id="JAODUO010000327">
    <property type="protein sequence ID" value="KAK2183031.1"/>
    <property type="molecule type" value="Genomic_DNA"/>
</dbReference>
<keyword evidence="1" id="KW-0732">Signal</keyword>
<dbReference type="AlphaFoldDB" id="A0AAD9L4P0"/>
<keyword evidence="3" id="KW-1185">Reference proteome</keyword>
<comment type="caution">
    <text evidence="2">The sequence shown here is derived from an EMBL/GenBank/DDBJ whole genome shotgun (WGS) entry which is preliminary data.</text>
</comment>
<protein>
    <submittedName>
        <fullName evidence="2">Uncharacterized protein</fullName>
    </submittedName>
</protein>
<evidence type="ECO:0000313" key="3">
    <source>
        <dbReference type="Proteomes" id="UP001209878"/>
    </source>
</evidence>
<evidence type="ECO:0000313" key="2">
    <source>
        <dbReference type="EMBL" id="KAK2183031.1"/>
    </source>
</evidence>
<evidence type="ECO:0000256" key="1">
    <source>
        <dbReference type="SAM" id="SignalP"/>
    </source>
</evidence>
<sequence>MKLFILCALVAAFAAVQAAPSTNPELVELLKKIENLLDKKVADREEKVDADKRYLYSNPKVDSSKPGQVWVDLQSVVEVEKDCPTCRLYVAYKCISPECHNKDVHFYPEKGYSWQQFKQVFIDEGNGAWVSGLENGMDYAVWDVVRKANGEIYPRYKNTDRRVVKIPA</sequence>
<dbReference type="Proteomes" id="UP001209878">
    <property type="component" value="Unassembled WGS sequence"/>
</dbReference>
<name>A0AAD9L4P0_RIDPI</name>
<reference evidence="2" key="1">
    <citation type="journal article" date="2023" name="Mol. Biol. Evol.">
        <title>Third-Generation Sequencing Reveals the Adaptive Role of the Epigenome in Three Deep-Sea Polychaetes.</title>
        <authorList>
            <person name="Perez M."/>
            <person name="Aroh O."/>
            <person name="Sun Y."/>
            <person name="Lan Y."/>
            <person name="Juniper S.K."/>
            <person name="Young C.R."/>
            <person name="Angers B."/>
            <person name="Qian P.Y."/>
        </authorList>
    </citation>
    <scope>NUCLEOTIDE SEQUENCE</scope>
    <source>
        <strain evidence="2">R07B-5</strain>
    </source>
</reference>